<reference evidence="7" key="1">
    <citation type="submission" date="2013-01" db="EMBL/GenBank/DDBJ databases">
        <title>Draft Genome Sequence of a Mulberry Tree, Morus notabilis C.K. Schneid.</title>
        <authorList>
            <person name="He N."/>
            <person name="Zhao S."/>
        </authorList>
    </citation>
    <scope>NUCLEOTIDE SEQUENCE</scope>
</reference>
<evidence type="ECO:0000256" key="3">
    <source>
        <dbReference type="ARBA" id="ARBA00022525"/>
    </source>
</evidence>
<comment type="similarity">
    <text evidence="1 4">Belongs to the plant dirigent protein family.</text>
</comment>
<sequence length="394" mass="40347">MAKTILFSSLTLKVIAYIVLLAITIGCASSARILDEVDPQPEIANPQPTTGPIGDQLQLNPTTPLPSGQIPAVTPITPPVDDDSDDNADSPIPEVGASAGDDDSPQPNTNQPGVPSPGASVAPIAGPATTSPAGSGPLNPTGDVTSAGAAPGHPTLSFYMHDIIGGSHPTARIVTGLVASTISNVPFTKANNNIFPVSGAAPLTTANVNGILNNNRNNLPFLAGLNGQGASGFTNTQTNTFIQNSGNNNIVAGGSGQPFVTAGQLPSGSATLQKLMFGSVTVLDDELTEEHELGSAVIGRAQGFYLASSLDGNSHTMVMTVMVHGNDHDHHVEDTISLFGVHRTATPVSHVAVIGGTGKYDNAQGYATVESLPHVDQHTTDGVDTIMHINIYLS</sequence>
<keyword evidence="3 4" id="KW-0964">Secreted</keyword>
<comment type="function">
    <text evidence="4">Dirigent proteins impart stereoselectivity on the phenoxy radical-coupling reaction, yielding optically active lignans from two molecules of coniferyl alcohol in the biosynthesis of lignans, flavonolignans, and alkaloids and thus plays a central role in plant secondary metabolism.</text>
</comment>
<dbReference type="eggNOG" id="ENOG502QQZX">
    <property type="taxonomic scope" value="Eukaryota"/>
</dbReference>
<accession>W9R2J2</accession>
<comment type="subcellular location">
    <subcellularLocation>
        <location evidence="4">Secreted</location>
        <location evidence="4">Extracellular space</location>
        <location evidence="4">Apoplast</location>
    </subcellularLocation>
</comment>
<protein>
    <recommendedName>
        <fullName evidence="4">Dirigent protein</fullName>
    </recommendedName>
</protein>
<feature type="region of interest" description="Disordered" evidence="5">
    <location>
        <begin position="40"/>
        <end position="149"/>
    </location>
</feature>
<dbReference type="STRING" id="981085.W9R2J2"/>
<dbReference type="GO" id="GO:0009699">
    <property type="term" value="P:phenylpropanoid biosynthetic process"/>
    <property type="evidence" value="ECO:0007669"/>
    <property type="project" value="UniProtKB-ARBA"/>
</dbReference>
<dbReference type="Pfam" id="PF03018">
    <property type="entry name" value="Dirigent"/>
    <property type="match status" value="1"/>
</dbReference>
<dbReference type="Proteomes" id="UP000030645">
    <property type="component" value="Unassembled WGS sequence"/>
</dbReference>
<dbReference type="InterPro" id="IPR044859">
    <property type="entry name" value="Allene_oxi_cyc_Dirigent"/>
</dbReference>
<dbReference type="PANTHER" id="PTHR46215:SF15">
    <property type="entry name" value="DIRIGENT PROTEIN 24"/>
    <property type="match status" value="1"/>
</dbReference>
<evidence type="ECO:0000256" key="5">
    <source>
        <dbReference type="SAM" id="MobiDB-lite"/>
    </source>
</evidence>
<feature type="compositionally biased region" description="Polar residues" evidence="5">
    <location>
        <begin position="57"/>
        <end position="66"/>
    </location>
</feature>
<organism evidence="6 7">
    <name type="scientific">Morus notabilis</name>
    <dbReference type="NCBI Taxonomy" id="981085"/>
    <lineage>
        <taxon>Eukaryota</taxon>
        <taxon>Viridiplantae</taxon>
        <taxon>Streptophyta</taxon>
        <taxon>Embryophyta</taxon>
        <taxon>Tracheophyta</taxon>
        <taxon>Spermatophyta</taxon>
        <taxon>Magnoliopsida</taxon>
        <taxon>eudicotyledons</taxon>
        <taxon>Gunneridae</taxon>
        <taxon>Pentapetalae</taxon>
        <taxon>rosids</taxon>
        <taxon>fabids</taxon>
        <taxon>Rosales</taxon>
        <taxon>Moraceae</taxon>
        <taxon>Moreae</taxon>
        <taxon>Morus</taxon>
    </lineage>
</organism>
<keyword evidence="4" id="KW-0052">Apoplast</keyword>
<evidence type="ECO:0000256" key="2">
    <source>
        <dbReference type="ARBA" id="ARBA00011738"/>
    </source>
</evidence>
<keyword evidence="7" id="KW-1185">Reference proteome</keyword>
<dbReference type="OrthoDB" id="1921494at2759"/>
<dbReference type="Gene3D" id="2.40.480.10">
    <property type="entry name" value="Allene oxide cyclase-like"/>
    <property type="match status" value="1"/>
</dbReference>
<evidence type="ECO:0000256" key="4">
    <source>
        <dbReference type="RuleBase" id="RU363099"/>
    </source>
</evidence>
<name>W9R2J2_9ROSA</name>
<dbReference type="InterPro" id="IPR004265">
    <property type="entry name" value="Dirigent"/>
</dbReference>
<dbReference type="PANTHER" id="PTHR46215">
    <property type="entry name" value="DIRIGENT PROTEIN 24-RELATED"/>
    <property type="match status" value="1"/>
</dbReference>
<evidence type="ECO:0000313" key="7">
    <source>
        <dbReference type="Proteomes" id="UP000030645"/>
    </source>
</evidence>
<comment type="subunit">
    <text evidence="2 4">Homodimer.</text>
</comment>
<gene>
    <name evidence="6" type="ORF">L484_025428</name>
</gene>
<evidence type="ECO:0000313" key="6">
    <source>
        <dbReference type="EMBL" id="EXB65347.1"/>
    </source>
</evidence>
<dbReference type="KEGG" id="mnt:21408129"/>
<dbReference type="GO" id="GO:0048046">
    <property type="term" value="C:apoplast"/>
    <property type="evidence" value="ECO:0007669"/>
    <property type="project" value="UniProtKB-SubCell"/>
</dbReference>
<dbReference type="EMBL" id="KE344510">
    <property type="protein sequence ID" value="EXB65347.1"/>
    <property type="molecule type" value="Genomic_DNA"/>
</dbReference>
<dbReference type="AlphaFoldDB" id="W9R2J2"/>
<evidence type="ECO:0000256" key="1">
    <source>
        <dbReference type="ARBA" id="ARBA00010746"/>
    </source>
</evidence>
<dbReference type="PROSITE" id="PS51257">
    <property type="entry name" value="PROKAR_LIPOPROTEIN"/>
    <property type="match status" value="1"/>
</dbReference>
<proteinExistence type="inferred from homology"/>